<keyword evidence="3" id="KW-1185">Reference proteome</keyword>
<feature type="region of interest" description="Disordered" evidence="1">
    <location>
        <begin position="133"/>
        <end position="186"/>
    </location>
</feature>
<reference evidence="2" key="1">
    <citation type="submission" date="2022-12" db="EMBL/GenBank/DDBJ databases">
        <authorList>
            <person name="Petersen C."/>
        </authorList>
    </citation>
    <scope>NUCLEOTIDE SEQUENCE</scope>
    <source>
        <strain evidence="2">IBT 21472</strain>
    </source>
</reference>
<evidence type="ECO:0008006" key="4">
    <source>
        <dbReference type="Google" id="ProtNLM"/>
    </source>
</evidence>
<evidence type="ECO:0000256" key="1">
    <source>
        <dbReference type="SAM" id="MobiDB-lite"/>
    </source>
</evidence>
<dbReference type="EMBL" id="JAPZBO010000004">
    <property type="protein sequence ID" value="KAJ5318730.1"/>
    <property type="molecule type" value="Genomic_DNA"/>
</dbReference>
<evidence type="ECO:0000313" key="2">
    <source>
        <dbReference type="EMBL" id="KAJ5318730.1"/>
    </source>
</evidence>
<name>A0A9W9U5V4_9EURO</name>
<dbReference type="AlphaFoldDB" id="A0A9W9U5V4"/>
<protein>
    <recommendedName>
        <fullName evidence="4">BZIP domain-containing protein</fullName>
    </recommendedName>
</protein>
<evidence type="ECO:0000313" key="3">
    <source>
        <dbReference type="Proteomes" id="UP001147746"/>
    </source>
</evidence>
<dbReference type="Proteomes" id="UP001147746">
    <property type="component" value="Unassembled WGS sequence"/>
</dbReference>
<comment type="caution">
    <text evidence="2">The sequence shown here is derived from an EMBL/GenBank/DDBJ whole genome shotgun (WGS) entry which is preliminary data.</text>
</comment>
<feature type="compositionally biased region" description="Basic and acidic residues" evidence="1">
    <location>
        <begin position="76"/>
        <end position="98"/>
    </location>
</feature>
<feature type="compositionally biased region" description="Polar residues" evidence="1">
    <location>
        <begin position="144"/>
        <end position="155"/>
    </location>
</feature>
<reference evidence="2" key="2">
    <citation type="journal article" date="2023" name="IMA Fungus">
        <title>Comparative genomic study of the Penicillium genus elucidates a diverse pangenome and 15 lateral gene transfer events.</title>
        <authorList>
            <person name="Petersen C."/>
            <person name="Sorensen T."/>
            <person name="Nielsen M.R."/>
            <person name="Sondergaard T.E."/>
            <person name="Sorensen J.L."/>
            <person name="Fitzpatrick D.A."/>
            <person name="Frisvad J.C."/>
            <person name="Nielsen K.L."/>
        </authorList>
    </citation>
    <scope>NUCLEOTIDE SEQUENCE</scope>
    <source>
        <strain evidence="2">IBT 21472</strain>
    </source>
</reference>
<accession>A0A9W9U5V4</accession>
<organism evidence="2 3">
    <name type="scientific">Penicillium atrosanguineum</name>
    <dbReference type="NCBI Taxonomy" id="1132637"/>
    <lineage>
        <taxon>Eukaryota</taxon>
        <taxon>Fungi</taxon>
        <taxon>Dikarya</taxon>
        <taxon>Ascomycota</taxon>
        <taxon>Pezizomycotina</taxon>
        <taxon>Eurotiomycetes</taxon>
        <taxon>Eurotiomycetidae</taxon>
        <taxon>Eurotiales</taxon>
        <taxon>Aspergillaceae</taxon>
        <taxon>Penicillium</taxon>
    </lineage>
</organism>
<sequence>MDYLISGDPVPGGMEPNEIHASPPREGAYSEGVEEYTVALRKDSKAKISKARASSRVAQRKFRENQKKRQAILEAKSQELEEAQEKRKSAEQQLERTEAEKVQLQFRVDRAEESCKVLQGVVKTLQKSHELLYGDTGGPRRGSNLLSSPATSQSGHEGRMAARQFSQPPAQFGKRVSWHPMTLLQS</sequence>
<gene>
    <name evidence="2" type="ORF">N7476_005150</name>
</gene>
<feature type="region of interest" description="Disordered" evidence="1">
    <location>
        <begin position="51"/>
        <end position="98"/>
    </location>
</feature>
<dbReference type="CDD" id="cd14688">
    <property type="entry name" value="bZIP_YAP"/>
    <property type="match status" value="1"/>
</dbReference>
<feature type="region of interest" description="Disordered" evidence="1">
    <location>
        <begin position="1"/>
        <end position="30"/>
    </location>
</feature>
<proteinExistence type="predicted"/>